<evidence type="ECO:0000259" key="4">
    <source>
        <dbReference type="PROSITE" id="PS50949"/>
    </source>
</evidence>
<dbReference type="InterPro" id="IPR008920">
    <property type="entry name" value="TF_FadR/GntR_C"/>
</dbReference>
<dbReference type="Gene3D" id="1.10.10.10">
    <property type="entry name" value="Winged helix-like DNA-binding domain superfamily/Winged helix DNA-binding domain"/>
    <property type="match status" value="1"/>
</dbReference>
<feature type="domain" description="HTH gntR-type" evidence="4">
    <location>
        <begin position="4"/>
        <end position="71"/>
    </location>
</feature>
<dbReference type="RefSeq" id="WP_253761357.1">
    <property type="nucleotide sequence ID" value="NZ_JAMZDZ010000001.1"/>
</dbReference>
<dbReference type="PANTHER" id="PTHR43537">
    <property type="entry name" value="TRANSCRIPTIONAL REGULATOR, GNTR FAMILY"/>
    <property type="match status" value="1"/>
</dbReference>
<dbReference type="InterPro" id="IPR036390">
    <property type="entry name" value="WH_DNA-bd_sf"/>
</dbReference>
<evidence type="ECO:0000256" key="3">
    <source>
        <dbReference type="ARBA" id="ARBA00023163"/>
    </source>
</evidence>
<evidence type="ECO:0000313" key="6">
    <source>
        <dbReference type="Proteomes" id="UP001595816"/>
    </source>
</evidence>
<proteinExistence type="predicted"/>
<keyword evidence="3" id="KW-0804">Transcription</keyword>
<dbReference type="EMBL" id="JBHSAY010000015">
    <property type="protein sequence ID" value="MFC4134494.1"/>
    <property type="molecule type" value="Genomic_DNA"/>
</dbReference>
<dbReference type="CDD" id="cd07377">
    <property type="entry name" value="WHTH_GntR"/>
    <property type="match status" value="1"/>
</dbReference>
<evidence type="ECO:0000256" key="2">
    <source>
        <dbReference type="ARBA" id="ARBA00023125"/>
    </source>
</evidence>
<dbReference type="Gene3D" id="1.20.120.530">
    <property type="entry name" value="GntR ligand-binding domain-like"/>
    <property type="match status" value="1"/>
</dbReference>
<organism evidence="5 6">
    <name type="scientific">Hamadaea flava</name>
    <dbReference type="NCBI Taxonomy" id="1742688"/>
    <lineage>
        <taxon>Bacteria</taxon>
        <taxon>Bacillati</taxon>
        <taxon>Actinomycetota</taxon>
        <taxon>Actinomycetes</taxon>
        <taxon>Micromonosporales</taxon>
        <taxon>Micromonosporaceae</taxon>
        <taxon>Hamadaea</taxon>
    </lineage>
</organism>
<keyword evidence="6" id="KW-1185">Reference proteome</keyword>
<dbReference type="PROSITE" id="PS50949">
    <property type="entry name" value="HTH_GNTR"/>
    <property type="match status" value="1"/>
</dbReference>
<dbReference type="Pfam" id="PF07729">
    <property type="entry name" value="FCD"/>
    <property type="match status" value="1"/>
</dbReference>
<protein>
    <submittedName>
        <fullName evidence="5">GntR family transcriptional regulator</fullName>
    </submittedName>
</protein>
<dbReference type="PANTHER" id="PTHR43537:SF5">
    <property type="entry name" value="UXU OPERON TRANSCRIPTIONAL REGULATOR"/>
    <property type="match status" value="1"/>
</dbReference>
<dbReference type="Proteomes" id="UP001595816">
    <property type="component" value="Unassembled WGS sequence"/>
</dbReference>
<dbReference type="InterPro" id="IPR011711">
    <property type="entry name" value="GntR_C"/>
</dbReference>
<dbReference type="SUPFAM" id="SSF46785">
    <property type="entry name" value="Winged helix' DNA-binding domain"/>
    <property type="match status" value="1"/>
</dbReference>
<dbReference type="SMART" id="SM00895">
    <property type="entry name" value="FCD"/>
    <property type="match status" value="1"/>
</dbReference>
<sequence>MGGRTLSDEVYEAVKAMIMDHVIPPGGRVTIDAVSRQLDVSPTPVREALARLESDGLVVKRPMAGYTTAPLLTPAEFEQLFEVRTLLECAAAARAARFGDPAVEFPRMPAPTTDPGYAGHAAFTSADAAFHDAVAVASGNPVLRESIVRLHAHLHVHRVAFPGVGSTEREHDAIVEAIRARDPEAAEAAMRTHLDAARERHREAR</sequence>
<gene>
    <name evidence="5" type="ORF">ACFOZ4_28110</name>
</gene>
<evidence type="ECO:0000256" key="1">
    <source>
        <dbReference type="ARBA" id="ARBA00023015"/>
    </source>
</evidence>
<dbReference type="SMART" id="SM00345">
    <property type="entry name" value="HTH_GNTR"/>
    <property type="match status" value="1"/>
</dbReference>
<accession>A0ABV8LVE2</accession>
<dbReference type="SUPFAM" id="SSF48008">
    <property type="entry name" value="GntR ligand-binding domain-like"/>
    <property type="match status" value="1"/>
</dbReference>
<dbReference type="InterPro" id="IPR000524">
    <property type="entry name" value="Tscrpt_reg_HTH_GntR"/>
</dbReference>
<keyword evidence="2" id="KW-0238">DNA-binding</keyword>
<reference evidence="6" key="1">
    <citation type="journal article" date="2019" name="Int. J. Syst. Evol. Microbiol.">
        <title>The Global Catalogue of Microorganisms (GCM) 10K type strain sequencing project: providing services to taxonomists for standard genome sequencing and annotation.</title>
        <authorList>
            <consortium name="The Broad Institute Genomics Platform"/>
            <consortium name="The Broad Institute Genome Sequencing Center for Infectious Disease"/>
            <person name="Wu L."/>
            <person name="Ma J."/>
        </authorList>
    </citation>
    <scope>NUCLEOTIDE SEQUENCE [LARGE SCALE GENOMIC DNA]</scope>
    <source>
        <strain evidence="6">CGMCC 4.7289</strain>
    </source>
</reference>
<keyword evidence="1" id="KW-0805">Transcription regulation</keyword>
<dbReference type="Pfam" id="PF00392">
    <property type="entry name" value="GntR"/>
    <property type="match status" value="1"/>
</dbReference>
<dbReference type="InterPro" id="IPR036388">
    <property type="entry name" value="WH-like_DNA-bd_sf"/>
</dbReference>
<evidence type="ECO:0000313" key="5">
    <source>
        <dbReference type="EMBL" id="MFC4134494.1"/>
    </source>
</evidence>
<comment type="caution">
    <text evidence="5">The sequence shown here is derived from an EMBL/GenBank/DDBJ whole genome shotgun (WGS) entry which is preliminary data.</text>
</comment>
<name>A0ABV8LVE2_9ACTN</name>